<evidence type="ECO:0000313" key="2">
    <source>
        <dbReference type="EMBL" id="CRF41280.1"/>
    </source>
</evidence>
<proteinExistence type="predicted"/>
<dbReference type="Proteomes" id="UP000038622">
    <property type="component" value="Unassembled WGS sequence"/>
</dbReference>
<dbReference type="RefSeq" id="WP_053941899.1">
    <property type="nucleotide sequence ID" value="NZ_BSCV01000001.1"/>
</dbReference>
<gene>
    <name evidence="2" type="ORF">HAL011_10710</name>
    <name evidence="3" type="ORF">HAL013_15650</name>
    <name evidence="4" type="ORF">HAL09_11630</name>
</gene>
<evidence type="ECO:0000313" key="7">
    <source>
        <dbReference type="Proteomes" id="UP000045175"/>
    </source>
</evidence>
<evidence type="ECO:0000256" key="1">
    <source>
        <dbReference type="SAM" id="Coils"/>
    </source>
</evidence>
<accession>A0A0K2X7L7</accession>
<keyword evidence="1" id="KW-0175">Coiled coil</keyword>
<dbReference type="AlphaFoldDB" id="A0A0K2X7L7"/>
<evidence type="ECO:0000313" key="4">
    <source>
        <dbReference type="EMBL" id="CRF44572.1"/>
    </source>
</evidence>
<dbReference type="Gene3D" id="1.25.40.10">
    <property type="entry name" value="Tetratricopeptide repeat domain"/>
    <property type="match status" value="1"/>
</dbReference>
<dbReference type="OrthoDB" id="5338882at2"/>
<dbReference type="Proteomes" id="UP000045175">
    <property type="component" value="Unassembled WGS sequence"/>
</dbReference>
<dbReference type="SUPFAM" id="SSF48452">
    <property type="entry name" value="TPR-like"/>
    <property type="match status" value="1"/>
</dbReference>
<reference evidence="5" key="2">
    <citation type="submission" date="2014-12" db="EMBL/GenBank/DDBJ databases">
        <authorList>
            <person name="Smet A."/>
        </authorList>
    </citation>
    <scope>NUCLEOTIDE SEQUENCE [LARGE SCALE GENOMIC DNA]</scope>
</reference>
<sequence>MRLLGLLLGGLLCAEPSAFELQSGATKQELKTLKNSNKNLGDILATLKGQTDSLLQGQEGLKSLVEGQGLKLKEATDTLATHGDNLKALKNTQEMQADLIKQQAALIDTLKAQIQTNQESLANFEKKSAETQKLLENMRTDFAAKLQNLQKSIDTQANANNQKLRELAALQAQMLQAKKEASFSKDPTQKQATEQEAHTLFKQKRYKEAQARFVWLASLPFKPAYTNYMAGESAYFNKAYQPAIASFKKSAMLDDKASYMPTLLYHTALAFKHLKDVPNYKKFLQSVANLYPESEQGKKAKNLLEQKPKKTLK</sequence>
<dbReference type="Proteomes" id="UP000041394">
    <property type="component" value="Unassembled WGS sequence"/>
</dbReference>
<protein>
    <submittedName>
        <fullName evidence="3">Tol-Pal system TPR repeat containing exported protein YbgF</fullName>
    </submittedName>
</protein>
<dbReference type="EMBL" id="CDMN01000045">
    <property type="protein sequence ID" value="CRF44572.1"/>
    <property type="molecule type" value="Genomic_DNA"/>
</dbReference>
<organism evidence="3 7">
    <name type="scientific">Helicobacter ailurogastricus</name>
    <dbReference type="NCBI Taxonomy" id="1578720"/>
    <lineage>
        <taxon>Bacteria</taxon>
        <taxon>Pseudomonadati</taxon>
        <taxon>Campylobacterota</taxon>
        <taxon>Epsilonproteobacteria</taxon>
        <taxon>Campylobacterales</taxon>
        <taxon>Helicobacteraceae</taxon>
        <taxon>Helicobacter</taxon>
    </lineage>
</organism>
<reference evidence="3" key="1">
    <citation type="submission" date="2014-12" db="EMBL/GenBank/DDBJ databases">
        <title>Whole genome sequences of four Staphylococcus schleiferi canine isolates.</title>
        <authorList>
            <person name="Misic A.M."/>
            <person name="Cain C."/>
            <person name="Morris D.O."/>
            <person name="Rankin S."/>
            <person name="Beiting D."/>
        </authorList>
    </citation>
    <scope>NUCLEOTIDE SEQUENCE</scope>
    <source>
        <strain evidence="2">ASB11</strain>
        <strain evidence="3">ASB13</strain>
        <strain evidence="4">ASB9</strain>
    </source>
</reference>
<name>A0A0K2X7L7_9HELI</name>
<evidence type="ECO:0000313" key="5">
    <source>
        <dbReference type="Proteomes" id="UP000038622"/>
    </source>
</evidence>
<evidence type="ECO:0000313" key="6">
    <source>
        <dbReference type="Proteomes" id="UP000041394"/>
    </source>
</evidence>
<dbReference type="EMBL" id="CDML01000036">
    <property type="protein sequence ID" value="CRF41280.1"/>
    <property type="molecule type" value="Genomic_DNA"/>
</dbReference>
<evidence type="ECO:0000313" key="3">
    <source>
        <dbReference type="EMBL" id="CRF43335.1"/>
    </source>
</evidence>
<feature type="coiled-coil region" evidence="1">
    <location>
        <begin position="72"/>
        <end position="180"/>
    </location>
</feature>
<dbReference type="InterPro" id="IPR011990">
    <property type="entry name" value="TPR-like_helical_dom_sf"/>
</dbReference>
<keyword evidence="5" id="KW-1185">Reference proteome</keyword>
<dbReference type="STRING" id="1578720.HAL011_10710"/>
<reference evidence="6 7" key="3">
    <citation type="submission" date="2014-12" db="EMBL/GenBank/DDBJ databases">
        <authorList>
            <person name="Jaenicke S."/>
        </authorList>
    </citation>
    <scope>NUCLEOTIDE SEQUENCE [LARGE SCALE GENOMIC DNA]</scope>
</reference>
<dbReference type="EMBL" id="CDMH01000062">
    <property type="protein sequence ID" value="CRF43335.1"/>
    <property type="molecule type" value="Genomic_DNA"/>
</dbReference>